<evidence type="ECO:0000256" key="4">
    <source>
        <dbReference type="ARBA" id="ARBA00022840"/>
    </source>
</evidence>
<dbReference type="HOGENOM" id="CLU_003439_0_0_1"/>
<evidence type="ECO:0000259" key="7">
    <source>
        <dbReference type="PROSITE" id="PS50011"/>
    </source>
</evidence>
<dbReference type="GO" id="GO:0005524">
    <property type="term" value="F:ATP binding"/>
    <property type="evidence" value="ECO:0007669"/>
    <property type="project" value="UniProtKB-UniRule"/>
</dbReference>
<dbReference type="PRINTS" id="PR00109">
    <property type="entry name" value="TYRKINASE"/>
</dbReference>
<dbReference type="InterPro" id="IPR011990">
    <property type="entry name" value="TPR-like_helical_dom_sf"/>
</dbReference>
<dbReference type="PROSITE" id="PS00107">
    <property type="entry name" value="PROTEIN_KINASE_ATP"/>
    <property type="match status" value="1"/>
</dbReference>
<keyword evidence="2 6" id="KW-0547">Nucleotide-binding</keyword>
<evidence type="ECO:0000313" key="8">
    <source>
        <dbReference type="EMBL" id="EXX51203.1"/>
    </source>
</evidence>
<feature type="domain" description="Protein kinase" evidence="7">
    <location>
        <begin position="34"/>
        <end position="287"/>
    </location>
</feature>
<dbReference type="Pfam" id="PF13181">
    <property type="entry name" value="TPR_8"/>
    <property type="match status" value="2"/>
</dbReference>
<dbReference type="PANTHER" id="PTHR44329:SF288">
    <property type="entry name" value="MITOGEN-ACTIVATED PROTEIN KINASE KINASE KINASE 20"/>
    <property type="match status" value="1"/>
</dbReference>
<dbReference type="Gene3D" id="1.10.510.10">
    <property type="entry name" value="Transferase(Phosphotransferase) domain 1"/>
    <property type="match status" value="1"/>
</dbReference>
<dbReference type="InterPro" id="IPR011009">
    <property type="entry name" value="Kinase-like_dom_sf"/>
</dbReference>
<reference evidence="8 9" key="1">
    <citation type="submission" date="2014-02" db="EMBL/GenBank/DDBJ databases">
        <title>Single nucleus genome sequencing reveals high similarity among nuclei of an endomycorrhizal fungus.</title>
        <authorList>
            <person name="Lin K."/>
            <person name="Geurts R."/>
            <person name="Zhang Z."/>
            <person name="Limpens E."/>
            <person name="Saunders D.G."/>
            <person name="Mu D."/>
            <person name="Pang E."/>
            <person name="Cao H."/>
            <person name="Cha H."/>
            <person name="Lin T."/>
            <person name="Zhou Q."/>
            <person name="Shang Y."/>
            <person name="Li Y."/>
            <person name="Ivanov S."/>
            <person name="Sharma T."/>
            <person name="Velzen R.V."/>
            <person name="Ruijter N.D."/>
            <person name="Aanen D.K."/>
            <person name="Win J."/>
            <person name="Kamoun S."/>
            <person name="Bisseling T."/>
            <person name="Huang S."/>
        </authorList>
    </citation>
    <scope>NUCLEOTIDE SEQUENCE [LARGE SCALE GENOMIC DNA]</scope>
    <source>
        <strain evidence="9">DAOM197198w</strain>
    </source>
</reference>
<feature type="binding site" evidence="6">
    <location>
        <position position="63"/>
    </location>
    <ligand>
        <name>ATP</name>
        <dbReference type="ChEBI" id="CHEBI:30616"/>
    </ligand>
</feature>
<dbReference type="Proteomes" id="UP000022910">
    <property type="component" value="Unassembled WGS sequence"/>
</dbReference>
<evidence type="ECO:0000256" key="6">
    <source>
        <dbReference type="PROSITE-ProRule" id="PRU10141"/>
    </source>
</evidence>
<evidence type="ECO:0000256" key="3">
    <source>
        <dbReference type="ARBA" id="ARBA00022777"/>
    </source>
</evidence>
<keyword evidence="5" id="KW-0802">TPR repeat</keyword>
<dbReference type="EMBL" id="JEMT01029705">
    <property type="protein sequence ID" value="EXX51203.1"/>
    <property type="molecule type" value="Genomic_DNA"/>
</dbReference>
<sequence>MSDKTKVQDLNYYINWLDKLITEEYIKFYEYSEFKSIQRIGKGSFGKVYRVNWKNSDRIFALKFFNNDELTLKEVVKELKLHRCVDDHDNIIRLYGITKVTEVLEYANGGTLNTYLKNHFNELDWNDKFRLAWQLASAIEYLHDNDIIHRDLHENNILVHQKNIKLADFGLSKKIAEASSSTSQILGIIPYIDPKKFKDENYKLNKKSDVYSIGVLMWQISSGYQPFSTKGIKYDACLMFSILDGKREDIIDGTPSEYSKLYKDCWKYEPNERPDTQGVALILKAMISSEPDDDIEEEKECCSSEKSQSSSKSIRGITIDSNYDLKLDNVISFLNSDYEEEIEDIPSSATTESSMDINLKLEEDGFITPDEKVEKLIKALTETKYLYALKSLFENLQISFFSQTLINSLKALSDPISFNNYSKECAPRLELHLRTWIIVLERICFSPIVLKKVLRDELYDSLSKFAEIYHNITQVTQNQVMRNYNIDFLLIHLRDTLHSLHHNSIAFQELLRRVKDLLRNTLNIIPSKVTISNDNNFLLMLTQLCQSISFKYSVASYYVDWKIMLTIQHNLFNWSEGSEKIISRKFGEMILMEYLWNYLEREWTNKYILDSQTEFDEVLIKLSKELEDSDSLLNEPTKNEILTLPDTLWFGLLDLAQNLIQKSTRKSTYGLCYYLAIESLNRAPNDFIQFKAIEILLHLHNINNELFSMIEHDLDQYIQKLNKINVTDSSEKFQILLKFIKEKCFKDFNILNDKMKKEKGKSLEQNVPKQEQKKNDINILDFIAIEMTCSISKEPTDQLCFLKCQHMISLNNLNKFKQNNNSKDLKCPECREIIEENDIRYLSQQVIYKNLYSYFFEAGFILPSIESDSNHDNTNSDNSADEEEADIMLNKKMKVIREIKEIKLNSRLLQLMFQSKKQNPAYQNVIKELEEKNYEQAILKCKEYVEKFPKTYTMRCILAYAYRNIHYYEKANLYLNEAIKLKKKNPIAYYIRGEIFFRQGQYELAIFDLNTSINYKFKNNVSIILGNSYFLKAENQEKHQEKDNDYNCALKNYNITLKDNPSNYLCLKNCAYIYANQENYLNALDMLNKLLAIIKQNDSLILCYYGEILNNLKRYDESIIYFTKAYNIDPENTHVIIKRAITYYLLQEYDNALLDLKRVIKLDSSSCIAYYYKGLTYYTMENVNNALKAFDKCIELDPNDNLSKMITYHLRDLSDDNDLNIPNINDDNSLLFMKCKIYIKLKKYDEAMLDLNRLFELNNDDISFTYLLREYSDFWSYLCDYYEISNNEFTELGIVDNFSTYMYKVKNVFFVSNLINLNCKFYQFLESDSNSLLGQVLSFKDESLPISLPKLTDTHEISSYFITWKINVKEILSKNCFIKFVIVEGKDNAEIFSQKHVLKYEDVLKLSGLGWIEYTLPFTSNTNYTEWRPSIESNPHSIILKMDYVRLIRSKREKIYFPKMGHFLPIHKLHPNVPETFKDKYFSKKDMEKLVELKDIINH</sequence>
<dbReference type="SMART" id="SM00028">
    <property type="entry name" value="TPR"/>
    <property type="match status" value="7"/>
</dbReference>
<dbReference type="InterPro" id="IPR001245">
    <property type="entry name" value="Ser-Thr/Tyr_kinase_cat_dom"/>
</dbReference>
<dbReference type="SUPFAM" id="SSF48452">
    <property type="entry name" value="TPR-like"/>
    <property type="match status" value="2"/>
</dbReference>
<dbReference type="PANTHER" id="PTHR44329">
    <property type="entry name" value="SERINE/THREONINE-PROTEIN KINASE TNNI3K-RELATED"/>
    <property type="match status" value="1"/>
</dbReference>
<evidence type="ECO:0000256" key="1">
    <source>
        <dbReference type="ARBA" id="ARBA00022679"/>
    </source>
</evidence>
<dbReference type="InterPro" id="IPR013083">
    <property type="entry name" value="Znf_RING/FYVE/PHD"/>
</dbReference>
<dbReference type="PROSITE" id="PS50011">
    <property type="entry name" value="PROTEIN_KINASE_DOM"/>
    <property type="match status" value="1"/>
</dbReference>
<keyword evidence="3" id="KW-0418">Kinase</keyword>
<evidence type="ECO:0000256" key="5">
    <source>
        <dbReference type="PROSITE-ProRule" id="PRU00339"/>
    </source>
</evidence>
<accession>A0A015L8T4</accession>
<dbReference type="SMART" id="SM00220">
    <property type="entry name" value="S_TKc"/>
    <property type="match status" value="1"/>
</dbReference>
<evidence type="ECO:0000256" key="2">
    <source>
        <dbReference type="ARBA" id="ARBA00022741"/>
    </source>
</evidence>
<keyword evidence="1" id="KW-0808">Transferase</keyword>
<dbReference type="GO" id="GO:0004674">
    <property type="term" value="F:protein serine/threonine kinase activity"/>
    <property type="evidence" value="ECO:0007669"/>
    <property type="project" value="TreeGrafter"/>
</dbReference>
<dbReference type="SUPFAM" id="SSF57850">
    <property type="entry name" value="RING/U-box"/>
    <property type="match status" value="1"/>
</dbReference>
<protein>
    <submittedName>
        <fullName evidence="8">Tpk3p</fullName>
    </submittedName>
</protein>
<keyword evidence="4 6" id="KW-0067">ATP-binding</keyword>
<feature type="repeat" description="TPR" evidence="5">
    <location>
        <begin position="1167"/>
        <end position="1200"/>
    </location>
</feature>
<dbReference type="Gene3D" id="3.30.40.10">
    <property type="entry name" value="Zinc/RING finger domain, C3HC4 (zinc finger)"/>
    <property type="match status" value="1"/>
</dbReference>
<dbReference type="Gene3D" id="1.25.40.10">
    <property type="entry name" value="Tetratricopeptide repeat domain"/>
    <property type="match status" value="3"/>
</dbReference>
<dbReference type="InterPro" id="IPR017441">
    <property type="entry name" value="Protein_kinase_ATP_BS"/>
</dbReference>
<dbReference type="PROSITE" id="PS50005">
    <property type="entry name" value="TPR"/>
    <property type="match status" value="2"/>
</dbReference>
<comment type="caution">
    <text evidence="8">The sequence shown here is derived from an EMBL/GenBank/DDBJ whole genome shotgun (WGS) entry which is preliminary data.</text>
</comment>
<keyword evidence="9" id="KW-1185">Reference proteome</keyword>
<organism evidence="8 9">
    <name type="scientific">Rhizophagus irregularis (strain DAOM 197198w)</name>
    <name type="common">Glomus intraradices</name>
    <dbReference type="NCBI Taxonomy" id="1432141"/>
    <lineage>
        <taxon>Eukaryota</taxon>
        <taxon>Fungi</taxon>
        <taxon>Fungi incertae sedis</taxon>
        <taxon>Mucoromycota</taxon>
        <taxon>Glomeromycotina</taxon>
        <taxon>Glomeromycetes</taxon>
        <taxon>Glomerales</taxon>
        <taxon>Glomeraceae</taxon>
        <taxon>Rhizophagus</taxon>
    </lineage>
</organism>
<dbReference type="InterPro" id="IPR000719">
    <property type="entry name" value="Prot_kinase_dom"/>
</dbReference>
<name>A0A015L8T4_RHIIW</name>
<proteinExistence type="predicted"/>
<feature type="repeat" description="TPR" evidence="5">
    <location>
        <begin position="1099"/>
        <end position="1132"/>
    </location>
</feature>
<dbReference type="Pfam" id="PF13432">
    <property type="entry name" value="TPR_16"/>
    <property type="match status" value="1"/>
</dbReference>
<gene>
    <name evidence="8" type="ORF">RirG_263960</name>
</gene>
<dbReference type="Pfam" id="PF00515">
    <property type="entry name" value="TPR_1"/>
    <property type="match status" value="1"/>
</dbReference>
<dbReference type="InterPro" id="IPR019734">
    <property type="entry name" value="TPR_rpt"/>
</dbReference>
<dbReference type="Pfam" id="PF07714">
    <property type="entry name" value="PK_Tyr_Ser-Thr"/>
    <property type="match status" value="1"/>
</dbReference>
<dbReference type="InterPro" id="IPR051681">
    <property type="entry name" value="Ser/Thr_Kinases-Pseudokinases"/>
</dbReference>
<evidence type="ECO:0000313" key="9">
    <source>
        <dbReference type="Proteomes" id="UP000022910"/>
    </source>
</evidence>
<dbReference type="SUPFAM" id="SSF56112">
    <property type="entry name" value="Protein kinase-like (PK-like)"/>
    <property type="match status" value="1"/>
</dbReference>